<keyword evidence="2" id="KW-1185">Reference proteome</keyword>
<proteinExistence type="predicted"/>
<dbReference type="HOGENOM" id="CLU_069409_0_0_1"/>
<dbReference type="AlphaFoldDB" id="J4ICD9"/>
<dbReference type="STRING" id="599839.J4ICD9"/>
<name>J4ICD9_9APHY</name>
<dbReference type="OrthoDB" id="2788847at2759"/>
<organism evidence="1 2">
    <name type="scientific">Fibroporia radiculosa</name>
    <dbReference type="NCBI Taxonomy" id="599839"/>
    <lineage>
        <taxon>Eukaryota</taxon>
        <taxon>Fungi</taxon>
        <taxon>Dikarya</taxon>
        <taxon>Basidiomycota</taxon>
        <taxon>Agaricomycotina</taxon>
        <taxon>Agaricomycetes</taxon>
        <taxon>Polyporales</taxon>
        <taxon>Fibroporiaceae</taxon>
        <taxon>Fibroporia</taxon>
    </lineage>
</organism>
<evidence type="ECO:0000313" key="1">
    <source>
        <dbReference type="EMBL" id="CCM06241.1"/>
    </source>
</evidence>
<protein>
    <submittedName>
        <fullName evidence="1">Uncharacterized protein</fullName>
    </submittedName>
</protein>
<sequence length="280" mass="31474">MAIPGGLWVDPELATGPHSLEVDAVGRHYSDHCVLSWDLAVDPAPPGAARLPRTGATTQKYIDAVTLRLLQFPTVFATTEEVLNTVATIEDALNGLWSEYAEVPCPCARSKTWWNGRCKRAADRVRRRMADADEARWEYRSSAGLQGHLHPASTALRAEWGRLQQDLKDSRKDLSKAVKATKREFFDACMKRSNPKLISDFVAWTKPRRQSANVQLKMKDGSAADDPDRVSWAFQEQFTPANPKPVDMRVVEQMSQWPERDFVSFSKLELEEALATMSNT</sequence>
<dbReference type="InParanoid" id="J4ICD9"/>
<evidence type="ECO:0000313" key="2">
    <source>
        <dbReference type="Proteomes" id="UP000006352"/>
    </source>
</evidence>
<dbReference type="Proteomes" id="UP000006352">
    <property type="component" value="Unassembled WGS sequence"/>
</dbReference>
<accession>J4ICD9</accession>
<gene>
    <name evidence="1" type="ORF">FIBRA_08490</name>
</gene>
<dbReference type="RefSeq" id="XP_012185524.1">
    <property type="nucleotide sequence ID" value="XM_012330134.1"/>
</dbReference>
<reference evidence="1 2" key="1">
    <citation type="journal article" date="2012" name="Appl. Environ. Microbiol.">
        <title>Short-read sequencing for genomic analysis of the brown rot fungus Fibroporia radiculosa.</title>
        <authorList>
            <person name="Tang J.D."/>
            <person name="Perkins A.D."/>
            <person name="Sonstegard T.S."/>
            <person name="Schroeder S.G."/>
            <person name="Burgess S.C."/>
            <person name="Diehl S.V."/>
        </authorList>
    </citation>
    <scope>NUCLEOTIDE SEQUENCE [LARGE SCALE GENOMIC DNA]</scope>
    <source>
        <strain evidence="1 2">TFFH 294</strain>
    </source>
</reference>
<dbReference type="EMBL" id="HE797261">
    <property type="protein sequence ID" value="CCM06241.1"/>
    <property type="molecule type" value="Genomic_DNA"/>
</dbReference>
<dbReference type="GeneID" id="24101141"/>